<gene>
    <name evidence="1" type="ORF">RHMOL_Rhmol13G0097800</name>
</gene>
<dbReference type="EMBL" id="CM046400">
    <property type="protein sequence ID" value="KAI8523767.1"/>
    <property type="molecule type" value="Genomic_DNA"/>
</dbReference>
<protein>
    <submittedName>
        <fullName evidence="1">Uncharacterized protein</fullName>
    </submittedName>
</protein>
<evidence type="ECO:0000313" key="1">
    <source>
        <dbReference type="EMBL" id="KAI8523767.1"/>
    </source>
</evidence>
<proteinExistence type="predicted"/>
<name>A0ACC0L5X7_RHOML</name>
<reference evidence="1" key="1">
    <citation type="submission" date="2022-02" db="EMBL/GenBank/DDBJ databases">
        <title>Plant Genome Project.</title>
        <authorList>
            <person name="Zhang R.-G."/>
        </authorList>
    </citation>
    <scope>NUCLEOTIDE SEQUENCE</scope>
    <source>
        <strain evidence="1">AT1</strain>
    </source>
</reference>
<evidence type="ECO:0000313" key="2">
    <source>
        <dbReference type="Proteomes" id="UP001062846"/>
    </source>
</evidence>
<organism evidence="1 2">
    <name type="scientific">Rhododendron molle</name>
    <name type="common">Chinese azalea</name>
    <name type="synonym">Azalea mollis</name>
    <dbReference type="NCBI Taxonomy" id="49168"/>
    <lineage>
        <taxon>Eukaryota</taxon>
        <taxon>Viridiplantae</taxon>
        <taxon>Streptophyta</taxon>
        <taxon>Embryophyta</taxon>
        <taxon>Tracheophyta</taxon>
        <taxon>Spermatophyta</taxon>
        <taxon>Magnoliopsida</taxon>
        <taxon>eudicotyledons</taxon>
        <taxon>Gunneridae</taxon>
        <taxon>Pentapetalae</taxon>
        <taxon>asterids</taxon>
        <taxon>Ericales</taxon>
        <taxon>Ericaceae</taxon>
        <taxon>Ericoideae</taxon>
        <taxon>Rhodoreae</taxon>
        <taxon>Rhododendron</taxon>
    </lineage>
</organism>
<accession>A0ACC0L5X7</accession>
<keyword evidence="2" id="KW-1185">Reference proteome</keyword>
<comment type="caution">
    <text evidence="1">The sequence shown here is derived from an EMBL/GenBank/DDBJ whole genome shotgun (WGS) entry which is preliminary data.</text>
</comment>
<sequence length="129" mass="14908">MMLWCPRRIWGHRNNWHNLTIESITITIRWHNQVINSSSGVREWIDRSEQLFYLSPVLFSSSVPSSPPDIQPVDIAANTNGVQATIRHSGFDPDPRSKTHTFDENKAEILTLKLIHTHTHLQSNKCVWV</sequence>
<dbReference type="Proteomes" id="UP001062846">
    <property type="component" value="Chromosome 13"/>
</dbReference>